<dbReference type="GO" id="GO:0005739">
    <property type="term" value="C:mitochondrion"/>
    <property type="evidence" value="ECO:0007669"/>
    <property type="project" value="UniProtKB-SubCell"/>
</dbReference>
<gene>
    <name evidence="8" type="ORF">AO440_004909</name>
    <name evidence="7" type="ORF">AO440_005016</name>
</gene>
<accession>A0A0W0D5A4</accession>
<dbReference type="VEuPathDB" id="FungiDB:GVI51_L05577"/>
<comment type="caution">
    <text evidence="8">The sequence shown here is derived from an EMBL/GenBank/DDBJ whole genome shotgun (WGS) entry which is preliminary data.</text>
</comment>
<evidence type="ECO:0000256" key="5">
    <source>
        <dbReference type="ARBA" id="ARBA00023128"/>
    </source>
</evidence>
<dbReference type="VEuPathDB" id="FungiDB:B1J91_L05698g"/>
<evidence type="ECO:0000256" key="4">
    <source>
        <dbReference type="ARBA" id="ARBA00022946"/>
    </source>
</evidence>
<evidence type="ECO:0000256" key="1">
    <source>
        <dbReference type="ARBA" id="ARBA00004173"/>
    </source>
</evidence>
<dbReference type="VEuPathDB" id="FungiDB:GWK60_L09515"/>
<dbReference type="GO" id="GO:0097177">
    <property type="term" value="F:mitochondrial ribosome binding"/>
    <property type="evidence" value="ECO:0007669"/>
    <property type="project" value="EnsemblFungi"/>
</dbReference>
<dbReference type="GO" id="GO:0070124">
    <property type="term" value="P:mitochondrial translational initiation"/>
    <property type="evidence" value="ECO:0007669"/>
    <property type="project" value="EnsemblFungi"/>
</dbReference>
<feature type="region of interest" description="Disordered" evidence="6">
    <location>
        <begin position="47"/>
        <end position="67"/>
    </location>
</feature>
<organism evidence="8 9">
    <name type="scientific">Candida glabrata</name>
    <name type="common">Yeast</name>
    <name type="synonym">Torulopsis glabrata</name>
    <dbReference type="NCBI Taxonomy" id="5478"/>
    <lineage>
        <taxon>Eukaryota</taxon>
        <taxon>Fungi</taxon>
        <taxon>Dikarya</taxon>
        <taxon>Ascomycota</taxon>
        <taxon>Saccharomycotina</taxon>
        <taxon>Saccharomycetes</taxon>
        <taxon>Saccharomycetales</taxon>
        <taxon>Saccharomycetaceae</taxon>
        <taxon>Nakaseomyces</taxon>
    </lineage>
</organism>
<dbReference type="EMBL" id="LLZZ01000133">
    <property type="protein sequence ID" value="KTB00962.1"/>
    <property type="molecule type" value="Genomic_DNA"/>
</dbReference>
<evidence type="ECO:0000313" key="8">
    <source>
        <dbReference type="EMBL" id="KTB04872.1"/>
    </source>
</evidence>
<dbReference type="Pfam" id="PF14877">
    <property type="entry name" value="mIF3"/>
    <property type="match status" value="1"/>
</dbReference>
<proteinExistence type="inferred from homology"/>
<protein>
    <recommendedName>
        <fullName evidence="3">Altered inheritance of mitochondria protein 23, mitochondrial</fullName>
    </recommendedName>
</protein>
<keyword evidence="5" id="KW-0496">Mitochondrion</keyword>
<dbReference type="InterPro" id="IPR029427">
    <property type="entry name" value="AIM23"/>
</dbReference>
<evidence type="ECO:0000313" key="7">
    <source>
        <dbReference type="EMBL" id="KTB00962.1"/>
    </source>
</evidence>
<comment type="similarity">
    <text evidence="2">Belongs to the AIM23 family.</text>
</comment>
<dbReference type="AlphaFoldDB" id="A0A0W0D5A4"/>
<dbReference type="OrthoDB" id="3996489at2759"/>
<reference evidence="8 9" key="1">
    <citation type="submission" date="2015-10" db="EMBL/GenBank/DDBJ databases">
        <title>Draft genomes sequences of Candida glabrata isolates 1A, 1B, 2A, 2B, 3A and 3B.</title>
        <authorList>
            <person name="Haavelsrud O.E."/>
            <person name="Gaustad P."/>
        </authorList>
    </citation>
    <scope>NUCLEOTIDE SEQUENCE [LARGE SCALE GENOMIC DNA]</scope>
    <source>
        <strain evidence="8">910700640</strain>
    </source>
</reference>
<dbReference type="EMBL" id="LLZZ01000115">
    <property type="protein sequence ID" value="KTB04872.1"/>
    <property type="molecule type" value="Genomic_DNA"/>
</dbReference>
<evidence type="ECO:0000313" key="9">
    <source>
        <dbReference type="Proteomes" id="UP000054886"/>
    </source>
</evidence>
<evidence type="ECO:0000256" key="3">
    <source>
        <dbReference type="ARBA" id="ARBA00013994"/>
    </source>
</evidence>
<sequence>MIRSILCCRPVRQFHSSFLSLNSASPALNAGIAIDAWLKRGTAKSNIKNRKKYDHHHNGENRRRKKPMAVRWSSGTERAKEAANHMLSKVFETNSKGNIRFFNQISGKVEDSNIREFAKGIDLSQHGINIVNIINTETEQLPFVKLVDTKTALKKYSDYLAEKKEEELKSMGLLPRKFFENSKTNEDNLKHIKISWSIKEDDLAKQKAHDITSMLKKGNKVNLYIADKEDLGGSKWMENFENVEEEKPPSKKRLRPSEIERRESIIEQLKLLVSDISADPIIEGRANGKVIIRLTPKVNKDDNIDKRSLKELKKQQRIEKLNKKLQRKKERELQDD</sequence>
<dbReference type="VEuPathDB" id="FungiDB:CAGL0L05698g"/>
<comment type="subcellular location">
    <subcellularLocation>
        <location evidence="1">Mitochondrion</location>
    </subcellularLocation>
</comment>
<evidence type="ECO:0000256" key="2">
    <source>
        <dbReference type="ARBA" id="ARBA00008476"/>
    </source>
</evidence>
<name>A0A0W0D5A4_CANGB</name>
<keyword evidence="4" id="KW-0809">Transit peptide</keyword>
<dbReference type="Proteomes" id="UP000054886">
    <property type="component" value="Unassembled WGS sequence"/>
</dbReference>
<evidence type="ECO:0000256" key="6">
    <source>
        <dbReference type="SAM" id="MobiDB-lite"/>
    </source>
</evidence>